<comment type="caution">
    <text evidence="6">The sequence shown here is derived from an EMBL/GenBank/DDBJ whole genome shotgun (WGS) entry which is preliminary data.</text>
</comment>
<dbReference type="PANTHER" id="PTHR46796">
    <property type="entry name" value="HTH-TYPE TRANSCRIPTIONAL ACTIVATOR RHAS-RELATED"/>
    <property type="match status" value="1"/>
</dbReference>
<evidence type="ECO:0000313" key="7">
    <source>
        <dbReference type="Proteomes" id="UP001595530"/>
    </source>
</evidence>
<dbReference type="InterPro" id="IPR020449">
    <property type="entry name" value="Tscrpt_reg_AraC-type_HTH"/>
</dbReference>
<dbReference type="InterPro" id="IPR018062">
    <property type="entry name" value="HTH_AraC-typ_CS"/>
</dbReference>
<dbReference type="Gene3D" id="3.30.450.20">
    <property type="entry name" value="PAS domain"/>
    <property type="match status" value="1"/>
</dbReference>
<reference evidence="7" key="1">
    <citation type="journal article" date="2019" name="Int. J. Syst. Evol. Microbiol.">
        <title>The Global Catalogue of Microorganisms (GCM) 10K type strain sequencing project: providing services to taxonomists for standard genome sequencing and annotation.</title>
        <authorList>
            <consortium name="The Broad Institute Genomics Platform"/>
            <consortium name="The Broad Institute Genome Sequencing Center for Infectious Disease"/>
            <person name="Wu L."/>
            <person name="Ma J."/>
        </authorList>
    </citation>
    <scope>NUCLEOTIDE SEQUENCE [LARGE SCALE GENOMIC DNA]</scope>
    <source>
        <strain evidence="7">KCTC 42986</strain>
    </source>
</reference>
<sequence>MIRATATPPTTMIEPTRTAPAPATDHDSSRRLLAAAIDNVFFAEPLFDALPDVVFFVKDHAGRYVVVNRTLVNRCALRDKSALIGRDATQVFPHAFGNSYLEQDQAVLATGVEIRDQLELHLYPDRDPGWCLTCKIPLFDAERRVVGLAGISRDLAMPDQKHPVYRRIADAASYLQANYDQPVQLADLAQIARLSVSQIERYFHKIFYLTPRQMIIKTRLDAASSMLAGERSITDIAAACGYHDHSAFTRQFKATVGVTPSDYRAMLKQRKSS</sequence>
<dbReference type="Gene3D" id="1.10.10.60">
    <property type="entry name" value="Homeodomain-like"/>
    <property type="match status" value="1"/>
</dbReference>
<keyword evidence="7" id="KW-1185">Reference proteome</keyword>
<organism evidence="6 7">
    <name type="scientific">Undibacterium arcticum</name>
    <dbReference type="NCBI Taxonomy" id="1762892"/>
    <lineage>
        <taxon>Bacteria</taxon>
        <taxon>Pseudomonadati</taxon>
        <taxon>Pseudomonadota</taxon>
        <taxon>Betaproteobacteria</taxon>
        <taxon>Burkholderiales</taxon>
        <taxon>Oxalobacteraceae</taxon>
        <taxon>Undibacterium</taxon>
    </lineage>
</organism>
<keyword evidence="3" id="KW-0804">Transcription</keyword>
<dbReference type="SUPFAM" id="SSF55785">
    <property type="entry name" value="PYP-like sensor domain (PAS domain)"/>
    <property type="match status" value="1"/>
</dbReference>
<dbReference type="InterPro" id="IPR018060">
    <property type="entry name" value="HTH_AraC"/>
</dbReference>
<name>A0ABV7F0D4_9BURK</name>
<dbReference type="PROSITE" id="PS00041">
    <property type="entry name" value="HTH_ARAC_FAMILY_1"/>
    <property type="match status" value="1"/>
</dbReference>
<dbReference type="SMART" id="SM00342">
    <property type="entry name" value="HTH_ARAC"/>
    <property type="match status" value="1"/>
</dbReference>
<feature type="domain" description="HTH araC/xylS-type" evidence="5">
    <location>
        <begin position="169"/>
        <end position="266"/>
    </location>
</feature>
<accession>A0ABV7F0D4</accession>
<evidence type="ECO:0000256" key="1">
    <source>
        <dbReference type="ARBA" id="ARBA00023015"/>
    </source>
</evidence>
<proteinExistence type="predicted"/>
<dbReference type="RefSeq" id="WP_390321702.1">
    <property type="nucleotide sequence ID" value="NZ_JBHRTP010000018.1"/>
</dbReference>
<keyword evidence="1" id="KW-0805">Transcription regulation</keyword>
<dbReference type="Pfam" id="PF12833">
    <property type="entry name" value="HTH_18"/>
    <property type="match status" value="1"/>
</dbReference>
<dbReference type="PROSITE" id="PS01124">
    <property type="entry name" value="HTH_ARAC_FAMILY_2"/>
    <property type="match status" value="1"/>
</dbReference>
<evidence type="ECO:0000259" key="5">
    <source>
        <dbReference type="PROSITE" id="PS01124"/>
    </source>
</evidence>
<feature type="region of interest" description="Disordered" evidence="4">
    <location>
        <begin position="1"/>
        <end position="25"/>
    </location>
</feature>
<evidence type="ECO:0000256" key="4">
    <source>
        <dbReference type="SAM" id="MobiDB-lite"/>
    </source>
</evidence>
<dbReference type="PRINTS" id="PR00032">
    <property type="entry name" value="HTHARAC"/>
</dbReference>
<evidence type="ECO:0000256" key="2">
    <source>
        <dbReference type="ARBA" id="ARBA00023125"/>
    </source>
</evidence>
<dbReference type="InterPro" id="IPR009057">
    <property type="entry name" value="Homeodomain-like_sf"/>
</dbReference>
<dbReference type="SUPFAM" id="SSF46689">
    <property type="entry name" value="Homeodomain-like"/>
    <property type="match status" value="2"/>
</dbReference>
<dbReference type="InterPro" id="IPR050204">
    <property type="entry name" value="AraC_XylS_family_regulators"/>
</dbReference>
<keyword evidence="2" id="KW-0238">DNA-binding</keyword>
<dbReference type="PANTHER" id="PTHR46796:SF13">
    <property type="entry name" value="HTH-TYPE TRANSCRIPTIONAL ACTIVATOR RHAS"/>
    <property type="match status" value="1"/>
</dbReference>
<protein>
    <submittedName>
        <fullName evidence="6">Helix-turn-helix domain-containing protein</fullName>
    </submittedName>
</protein>
<evidence type="ECO:0000313" key="6">
    <source>
        <dbReference type="EMBL" id="MFC3107609.1"/>
    </source>
</evidence>
<evidence type="ECO:0000256" key="3">
    <source>
        <dbReference type="ARBA" id="ARBA00023163"/>
    </source>
</evidence>
<dbReference type="Pfam" id="PF08448">
    <property type="entry name" value="PAS_4"/>
    <property type="match status" value="1"/>
</dbReference>
<dbReference type="Proteomes" id="UP001595530">
    <property type="component" value="Unassembled WGS sequence"/>
</dbReference>
<gene>
    <name evidence="6" type="ORF">ACFOFO_06500</name>
</gene>
<dbReference type="InterPro" id="IPR035965">
    <property type="entry name" value="PAS-like_dom_sf"/>
</dbReference>
<dbReference type="EMBL" id="JBHRTP010000018">
    <property type="protein sequence ID" value="MFC3107609.1"/>
    <property type="molecule type" value="Genomic_DNA"/>
</dbReference>
<dbReference type="InterPro" id="IPR013656">
    <property type="entry name" value="PAS_4"/>
</dbReference>